<gene>
    <name evidence="2" type="ORF">OIDMADRAFT_136830</name>
</gene>
<dbReference type="HOGENOM" id="CLU_036627_0_0_1"/>
<evidence type="ECO:0000313" key="2">
    <source>
        <dbReference type="EMBL" id="KIM93839.1"/>
    </source>
</evidence>
<organism evidence="2 3">
    <name type="scientific">Oidiodendron maius (strain Zn)</name>
    <dbReference type="NCBI Taxonomy" id="913774"/>
    <lineage>
        <taxon>Eukaryota</taxon>
        <taxon>Fungi</taxon>
        <taxon>Dikarya</taxon>
        <taxon>Ascomycota</taxon>
        <taxon>Pezizomycotina</taxon>
        <taxon>Leotiomycetes</taxon>
        <taxon>Leotiomycetes incertae sedis</taxon>
        <taxon>Myxotrichaceae</taxon>
        <taxon>Oidiodendron</taxon>
    </lineage>
</organism>
<accession>A0A0C3GR70</accession>
<dbReference type="InParanoid" id="A0A0C3GR70"/>
<dbReference type="Proteomes" id="UP000054321">
    <property type="component" value="Unassembled WGS sequence"/>
</dbReference>
<reference evidence="2 3" key="1">
    <citation type="submission" date="2014-04" db="EMBL/GenBank/DDBJ databases">
        <authorList>
            <consortium name="DOE Joint Genome Institute"/>
            <person name="Kuo A."/>
            <person name="Martino E."/>
            <person name="Perotto S."/>
            <person name="Kohler A."/>
            <person name="Nagy L.G."/>
            <person name="Floudas D."/>
            <person name="Copeland A."/>
            <person name="Barry K.W."/>
            <person name="Cichocki N."/>
            <person name="Veneault-Fourrey C."/>
            <person name="LaButti K."/>
            <person name="Lindquist E.A."/>
            <person name="Lipzen A."/>
            <person name="Lundell T."/>
            <person name="Morin E."/>
            <person name="Murat C."/>
            <person name="Sun H."/>
            <person name="Tunlid A."/>
            <person name="Henrissat B."/>
            <person name="Grigoriev I.V."/>
            <person name="Hibbett D.S."/>
            <person name="Martin F."/>
            <person name="Nordberg H.P."/>
            <person name="Cantor M.N."/>
            <person name="Hua S.X."/>
        </authorList>
    </citation>
    <scope>NUCLEOTIDE SEQUENCE [LARGE SCALE GENOMIC DNA]</scope>
    <source>
        <strain evidence="2 3">Zn</strain>
    </source>
</reference>
<dbReference type="OrthoDB" id="10265971at2759"/>
<dbReference type="GO" id="GO:0016491">
    <property type="term" value="F:oxidoreductase activity"/>
    <property type="evidence" value="ECO:0007669"/>
    <property type="project" value="UniProtKB-KW"/>
</dbReference>
<protein>
    <recommendedName>
        <fullName evidence="4">MGS207 protein</fullName>
    </recommendedName>
</protein>
<proteinExistence type="predicted"/>
<dbReference type="EMBL" id="KN832892">
    <property type="protein sequence ID" value="KIM93839.1"/>
    <property type="molecule type" value="Genomic_DNA"/>
</dbReference>
<name>A0A0C3GR70_OIDMZ</name>
<dbReference type="PANTHER" id="PTHR35870">
    <property type="entry name" value="PROTEIN, PUTATIVE (AFU_ORTHOLOGUE AFUA_5G03330)-RELATED"/>
    <property type="match status" value="1"/>
</dbReference>
<dbReference type="Pfam" id="PF14027">
    <property type="entry name" value="Questin_oxidase"/>
    <property type="match status" value="1"/>
</dbReference>
<evidence type="ECO:0000256" key="1">
    <source>
        <dbReference type="ARBA" id="ARBA00023002"/>
    </source>
</evidence>
<sequence>MSTIPSMITARTVHLPLPSQQKELVPSPVYDLAQLKDERSQTLKNLLKKGHITVAPLREPNLILHSHLPHLLGSAYALGANSEQLTKTYEHEITTLVNIDERFVRGDQIDKASWRNFLTQKPYTIAFVDFFDEEVKKNNGDWKRVLQEYLYSGQEPLINGYIGGLGHPFIHLAYAYEFQSKEVATEALSLGCSEYDLLHGLLDYPSPDTSTYKTSSLGEVIKRIRDDKRFDGLLDMPGITNIAIVAQQRLNVVVEHWNAWEVLDPVQSLEQICDLSVVLALGHGDSSCLYDFFHAHIMTVAHALRILWHVFPEERRISILRQYALFTILQYIDQLRMPFGIEEIESIEVAGRDWDWVVDRALKHKWALDSHFFKVVRAPKAFCETYGDKNNFYLRAAIKFITTFDGWEGFGRGVDGYDPTKDGYRPEEVKVGGYPGSAE</sequence>
<keyword evidence="3" id="KW-1185">Reference proteome</keyword>
<dbReference type="STRING" id="913774.A0A0C3GR70"/>
<dbReference type="InterPro" id="IPR025337">
    <property type="entry name" value="Questin_oxidase-like"/>
</dbReference>
<dbReference type="AlphaFoldDB" id="A0A0C3GR70"/>
<reference evidence="3" key="2">
    <citation type="submission" date="2015-01" db="EMBL/GenBank/DDBJ databases">
        <title>Evolutionary Origins and Diversification of the Mycorrhizal Mutualists.</title>
        <authorList>
            <consortium name="DOE Joint Genome Institute"/>
            <consortium name="Mycorrhizal Genomics Consortium"/>
            <person name="Kohler A."/>
            <person name="Kuo A."/>
            <person name="Nagy L.G."/>
            <person name="Floudas D."/>
            <person name="Copeland A."/>
            <person name="Barry K.W."/>
            <person name="Cichocki N."/>
            <person name="Veneault-Fourrey C."/>
            <person name="LaButti K."/>
            <person name="Lindquist E.A."/>
            <person name="Lipzen A."/>
            <person name="Lundell T."/>
            <person name="Morin E."/>
            <person name="Murat C."/>
            <person name="Riley R."/>
            <person name="Ohm R."/>
            <person name="Sun H."/>
            <person name="Tunlid A."/>
            <person name="Henrissat B."/>
            <person name="Grigoriev I.V."/>
            <person name="Hibbett D.S."/>
            <person name="Martin F."/>
        </authorList>
    </citation>
    <scope>NUCLEOTIDE SEQUENCE [LARGE SCALE GENOMIC DNA]</scope>
    <source>
        <strain evidence="3">Zn</strain>
    </source>
</reference>
<evidence type="ECO:0000313" key="3">
    <source>
        <dbReference type="Proteomes" id="UP000054321"/>
    </source>
</evidence>
<evidence type="ECO:0008006" key="4">
    <source>
        <dbReference type="Google" id="ProtNLM"/>
    </source>
</evidence>
<dbReference type="PANTHER" id="PTHR35870:SF6">
    <property type="entry name" value="MGS207 PROTEIN"/>
    <property type="match status" value="1"/>
</dbReference>
<keyword evidence="1" id="KW-0560">Oxidoreductase</keyword>